<accession>A0A5M9MPT6</accession>
<keyword evidence="2" id="KW-0662">Pyridine nucleotide biosynthesis</keyword>
<dbReference type="GO" id="GO:0005737">
    <property type="term" value="C:cytoplasm"/>
    <property type="evidence" value="ECO:0007669"/>
    <property type="project" value="TreeGrafter"/>
</dbReference>
<dbReference type="SUPFAM" id="SSF52374">
    <property type="entry name" value="Nucleotidylyl transferase"/>
    <property type="match status" value="1"/>
</dbReference>
<sequence>MNTSLIGLIYQLPTFRVSQIYPLSIRAFAMSTASFHALRAKYSSALARFSPSTRTFEILSSVSAERFQQSSPEVLFVLDSSFNPPTLAHCHIASSALLEDPDRPSRLLLLLATQNADKPSKPAKFEDRLAMMELFARHLLSYTETLLPVPERQRLPGIDIGVTKKPYFVDKAADIDAGSVYPPSLEQVHLTGFDTLVRIFNPKYYPPEHTLQPLEPFLSHHRLRVTLRPDGEWGGREEQEAFLLTLAQGGREHEGGKREWAQRIQLVEGRRPGGPSVSSTQARQAIENGNPQDLDWLVPSDVRNFILSVEPYTK</sequence>
<name>A0A5M9MPT6_9EURO</name>
<keyword evidence="3" id="KW-0808">Transferase</keyword>
<dbReference type="GO" id="GO:0005524">
    <property type="term" value="F:ATP binding"/>
    <property type="evidence" value="ECO:0007669"/>
    <property type="project" value="UniProtKB-KW"/>
</dbReference>
<dbReference type="GO" id="GO:0005634">
    <property type="term" value="C:nucleus"/>
    <property type="evidence" value="ECO:0007669"/>
    <property type="project" value="TreeGrafter"/>
</dbReference>
<evidence type="ECO:0000256" key="6">
    <source>
        <dbReference type="ARBA" id="ARBA00022840"/>
    </source>
</evidence>
<proteinExistence type="predicted"/>
<keyword evidence="5" id="KW-0547">Nucleotide-binding</keyword>
<evidence type="ECO:0000313" key="10">
    <source>
        <dbReference type="Proteomes" id="UP000324241"/>
    </source>
</evidence>
<dbReference type="Proteomes" id="UP000324241">
    <property type="component" value="Unassembled WGS sequence"/>
</dbReference>
<evidence type="ECO:0000313" key="9">
    <source>
        <dbReference type="EMBL" id="KAA8649112.1"/>
    </source>
</evidence>
<evidence type="ECO:0000256" key="4">
    <source>
        <dbReference type="ARBA" id="ARBA00022695"/>
    </source>
</evidence>
<dbReference type="AlphaFoldDB" id="A0A5M9MPT6"/>
<protein>
    <submittedName>
        <fullName evidence="9">Uncharacterized protein</fullName>
    </submittedName>
</protein>
<dbReference type="PANTHER" id="PTHR31285:SF0">
    <property type="entry name" value="NICOTINAMIDE MONONUCLEOTIDE ADENYLYLTRANSFERASE"/>
    <property type="match status" value="1"/>
</dbReference>
<dbReference type="VEuPathDB" id="FungiDB:EYZ11_000676"/>
<dbReference type="PANTHER" id="PTHR31285">
    <property type="entry name" value="NICOTINAMIDE MONONUCLEOTIDE ADENYLYLTRANSFERASE"/>
    <property type="match status" value="1"/>
</dbReference>
<dbReference type="GO" id="GO:0016887">
    <property type="term" value="F:ATP hydrolysis activity"/>
    <property type="evidence" value="ECO:0007669"/>
    <property type="project" value="TreeGrafter"/>
</dbReference>
<evidence type="ECO:0000256" key="1">
    <source>
        <dbReference type="ARBA" id="ARBA00004790"/>
    </source>
</evidence>
<keyword evidence="7" id="KW-0520">NAD</keyword>
<keyword evidence="4" id="KW-0548">Nucleotidyltransferase</keyword>
<organism evidence="9 10">
    <name type="scientific">Aspergillus tanneri</name>
    <dbReference type="NCBI Taxonomy" id="1220188"/>
    <lineage>
        <taxon>Eukaryota</taxon>
        <taxon>Fungi</taxon>
        <taxon>Dikarya</taxon>
        <taxon>Ascomycota</taxon>
        <taxon>Pezizomycotina</taxon>
        <taxon>Eurotiomycetes</taxon>
        <taxon>Eurotiomycetidae</taxon>
        <taxon>Eurotiales</taxon>
        <taxon>Aspergillaceae</taxon>
        <taxon>Aspergillus</taxon>
        <taxon>Aspergillus subgen. Circumdati</taxon>
    </lineage>
</organism>
<evidence type="ECO:0000256" key="2">
    <source>
        <dbReference type="ARBA" id="ARBA00022642"/>
    </source>
</evidence>
<dbReference type="EMBL" id="QUQM01000003">
    <property type="protein sequence ID" value="KAA8649112.1"/>
    <property type="molecule type" value="Genomic_DNA"/>
</dbReference>
<dbReference type="GO" id="GO:0009435">
    <property type="term" value="P:NAD+ biosynthetic process"/>
    <property type="evidence" value="ECO:0007669"/>
    <property type="project" value="UniProtKB-UniPathway"/>
</dbReference>
<reference evidence="9 10" key="1">
    <citation type="submission" date="2019-08" db="EMBL/GenBank/DDBJ databases">
        <title>The genome sequence of a newly discovered highly antifungal drug resistant Aspergillus species, Aspergillus tanneri NIH 1004.</title>
        <authorList>
            <person name="Mounaud S."/>
            <person name="Singh I."/>
            <person name="Joardar V."/>
            <person name="Pakala S."/>
            <person name="Pakala S."/>
            <person name="Venepally P."/>
            <person name="Chung J.K."/>
            <person name="Losada L."/>
            <person name="Nierman W.C."/>
        </authorList>
    </citation>
    <scope>NUCLEOTIDE SEQUENCE [LARGE SCALE GENOMIC DNA]</scope>
    <source>
        <strain evidence="9 10">NIH1004</strain>
    </source>
</reference>
<comment type="pathway">
    <text evidence="1">Cofactor biosynthesis; NAD(+) biosynthesis.</text>
</comment>
<keyword evidence="6" id="KW-0067">ATP-binding</keyword>
<dbReference type="UniPathway" id="UPA00253">
    <property type="reaction ID" value="UER00600"/>
</dbReference>
<gene>
    <name evidence="9" type="ORF">ATNIH1004_005007</name>
</gene>
<dbReference type="Gene3D" id="3.40.50.620">
    <property type="entry name" value="HUPs"/>
    <property type="match status" value="1"/>
</dbReference>
<dbReference type="InterPro" id="IPR014729">
    <property type="entry name" value="Rossmann-like_a/b/a_fold"/>
</dbReference>
<comment type="catalytic activity">
    <reaction evidence="8">
        <text>beta-nicotinamide D-ribonucleotide + ATP + H(+) = diphosphate + NAD(+)</text>
        <dbReference type="Rhea" id="RHEA:21360"/>
        <dbReference type="ChEBI" id="CHEBI:14649"/>
        <dbReference type="ChEBI" id="CHEBI:15378"/>
        <dbReference type="ChEBI" id="CHEBI:30616"/>
        <dbReference type="ChEBI" id="CHEBI:33019"/>
        <dbReference type="ChEBI" id="CHEBI:57540"/>
        <dbReference type="EC" id="2.7.7.1"/>
    </reaction>
</comment>
<evidence type="ECO:0000256" key="8">
    <source>
        <dbReference type="ARBA" id="ARBA00049001"/>
    </source>
</evidence>
<dbReference type="OrthoDB" id="5591297at2759"/>
<comment type="caution">
    <text evidence="9">The sequence shown here is derived from an EMBL/GenBank/DDBJ whole genome shotgun (WGS) entry which is preliminary data.</text>
</comment>
<dbReference type="InterPro" id="IPR005248">
    <property type="entry name" value="NadD/NMNAT"/>
</dbReference>
<evidence type="ECO:0000256" key="3">
    <source>
        <dbReference type="ARBA" id="ARBA00022679"/>
    </source>
</evidence>
<evidence type="ECO:0000256" key="7">
    <source>
        <dbReference type="ARBA" id="ARBA00023027"/>
    </source>
</evidence>
<dbReference type="RefSeq" id="XP_033428473.1">
    <property type="nucleotide sequence ID" value="XM_033569667.1"/>
</dbReference>
<dbReference type="CDD" id="cd02165">
    <property type="entry name" value="NMNAT"/>
    <property type="match status" value="1"/>
</dbReference>
<dbReference type="GeneID" id="54327709"/>
<dbReference type="GO" id="GO:0000309">
    <property type="term" value="F:nicotinamide-nucleotide adenylyltransferase activity"/>
    <property type="evidence" value="ECO:0007669"/>
    <property type="project" value="UniProtKB-EC"/>
</dbReference>
<evidence type="ECO:0000256" key="5">
    <source>
        <dbReference type="ARBA" id="ARBA00022741"/>
    </source>
</evidence>